<evidence type="ECO:0000256" key="1">
    <source>
        <dbReference type="ARBA" id="ARBA00004236"/>
    </source>
</evidence>
<feature type="transmembrane region" description="Helical" evidence="8">
    <location>
        <begin position="47"/>
        <end position="66"/>
    </location>
</feature>
<dbReference type="RefSeq" id="WP_311514200.1">
    <property type="nucleotide sequence ID" value="NZ_JAVREP010000027.1"/>
</dbReference>
<dbReference type="InterPro" id="IPR043760">
    <property type="entry name" value="PycTM_dom"/>
</dbReference>
<evidence type="ECO:0000259" key="9">
    <source>
        <dbReference type="Pfam" id="PF18967"/>
    </source>
</evidence>
<evidence type="ECO:0000256" key="4">
    <source>
        <dbReference type="ARBA" id="ARBA00022741"/>
    </source>
</evidence>
<evidence type="ECO:0000256" key="5">
    <source>
        <dbReference type="ARBA" id="ARBA00022989"/>
    </source>
</evidence>
<dbReference type="EMBL" id="JAVREP010000027">
    <property type="protein sequence ID" value="MDT0331733.1"/>
    <property type="molecule type" value="Genomic_DNA"/>
</dbReference>
<keyword evidence="4" id="KW-0547">Nucleotide-binding</keyword>
<feature type="transmembrane region" description="Helical" evidence="8">
    <location>
        <begin position="161"/>
        <end position="183"/>
    </location>
</feature>
<evidence type="ECO:0000313" key="10">
    <source>
        <dbReference type="EMBL" id="MDT0331733.1"/>
    </source>
</evidence>
<evidence type="ECO:0000256" key="3">
    <source>
        <dbReference type="ARBA" id="ARBA00022692"/>
    </source>
</evidence>
<feature type="transmembrane region" description="Helical" evidence="8">
    <location>
        <begin position="81"/>
        <end position="102"/>
    </location>
</feature>
<comment type="subcellular location">
    <subcellularLocation>
        <location evidence="1">Cell membrane</location>
    </subcellularLocation>
</comment>
<accession>A0ABU2MGA2</accession>
<keyword evidence="7 8" id="KW-0472">Membrane</keyword>
<organism evidence="10 11">
    <name type="scientific">Nocardiopsis lambiniae</name>
    <dbReference type="NCBI Taxonomy" id="3075539"/>
    <lineage>
        <taxon>Bacteria</taxon>
        <taxon>Bacillati</taxon>
        <taxon>Actinomycetota</taxon>
        <taxon>Actinomycetes</taxon>
        <taxon>Streptosporangiales</taxon>
        <taxon>Nocardiopsidaceae</taxon>
        <taxon>Nocardiopsis</taxon>
    </lineage>
</organism>
<feature type="domain" description="Pycsar effector protein" evidence="9">
    <location>
        <begin position="29"/>
        <end position="181"/>
    </location>
</feature>
<name>A0ABU2MGA2_9ACTN</name>
<evidence type="ECO:0000256" key="7">
    <source>
        <dbReference type="ARBA" id="ARBA00023136"/>
    </source>
</evidence>
<evidence type="ECO:0000256" key="2">
    <source>
        <dbReference type="ARBA" id="ARBA00022475"/>
    </source>
</evidence>
<reference evidence="11" key="1">
    <citation type="submission" date="2023-07" db="EMBL/GenBank/DDBJ databases">
        <title>30 novel species of actinomycetes from the DSMZ collection.</title>
        <authorList>
            <person name="Nouioui I."/>
        </authorList>
    </citation>
    <scope>NUCLEOTIDE SEQUENCE [LARGE SCALE GENOMIC DNA]</scope>
    <source>
        <strain evidence="11">DSM 44743</strain>
    </source>
</reference>
<keyword evidence="2" id="KW-1003">Cell membrane</keyword>
<proteinExistence type="predicted"/>
<evidence type="ECO:0000313" key="11">
    <source>
        <dbReference type="Proteomes" id="UP001183390"/>
    </source>
</evidence>
<dbReference type="Proteomes" id="UP001183390">
    <property type="component" value="Unassembled WGS sequence"/>
</dbReference>
<evidence type="ECO:0000256" key="8">
    <source>
        <dbReference type="SAM" id="Phobius"/>
    </source>
</evidence>
<dbReference type="Pfam" id="PF18967">
    <property type="entry name" value="PycTM"/>
    <property type="match status" value="1"/>
</dbReference>
<protein>
    <submittedName>
        <fullName evidence="10">DUF5706 domain-containing protein</fullName>
    </submittedName>
</protein>
<gene>
    <name evidence="10" type="ORF">RM479_25275</name>
</gene>
<keyword evidence="5 8" id="KW-1133">Transmembrane helix</keyword>
<sequence>MSSWNAFLLRLADRDGPGEGGEERTRTYALGLLADTREEIVRADQKAAILSAAMGVAIGAVLGPLLSDVDLTEGLPLPWRALWWTGAATALAGIGCFGAAVFPRIRGPRTPAGAVGFYGDVVAHPDDVSLREGLTASAELELDRVVSQLREVSRIVVLKYLLLRAGILLSGASTVCLIGVLVARHLR</sequence>
<comment type="caution">
    <text evidence="10">The sequence shown here is derived from an EMBL/GenBank/DDBJ whole genome shotgun (WGS) entry which is preliminary data.</text>
</comment>
<keyword evidence="11" id="KW-1185">Reference proteome</keyword>
<keyword evidence="6" id="KW-0051">Antiviral defense</keyword>
<evidence type="ECO:0000256" key="6">
    <source>
        <dbReference type="ARBA" id="ARBA00023118"/>
    </source>
</evidence>
<keyword evidence="3 8" id="KW-0812">Transmembrane</keyword>